<dbReference type="Gene3D" id="3.30.565.60">
    <property type="match status" value="1"/>
</dbReference>
<dbReference type="Gene3D" id="3.30.950.30">
    <property type="entry name" value="Schlafen, AAA domain"/>
    <property type="match status" value="1"/>
</dbReference>
<dbReference type="InterPro" id="IPR038461">
    <property type="entry name" value="Schlafen_AlbA_2_dom_sf"/>
</dbReference>
<accession>A0A451BI98</accession>
<dbReference type="PANTHER" id="PTHR30595:SF6">
    <property type="entry name" value="SCHLAFEN ALBA-2 DOMAIN-CONTAINING PROTEIN"/>
    <property type="match status" value="1"/>
</dbReference>
<feature type="domain" description="Schlafen AlbA-2" evidence="1">
    <location>
        <begin position="16"/>
        <end position="142"/>
    </location>
</feature>
<organism evidence="2">
    <name type="scientific">Candidatus Kentrum sp. SD</name>
    <dbReference type="NCBI Taxonomy" id="2126332"/>
    <lineage>
        <taxon>Bacteria</taxon>
        <taxon>Pseudomonadati</taxon>
        <taxon>Pseudomonadota</taxon>
        <taxon>Gammaproteobacteria</taxon>
        <taxon>Candidatus Kentrum</taxon>
    </lineage>
</organism>
<evidence type="ECO:0000259" key="1">
    <source>
        <dbReference type="Pfam" id="PF04326"/>
    </source>
</evidence>
<evidence type="ECO:0000313" key="2">
    <source>
        <dbReference type="EMBL" id="VFK78025.1"/>
    </source>
</evidence>
<dbReference type="Pfam" id="PF04326">
    <property type="entry name" value="SLFN_AlbA_2"/>
    <property type="match status" value="1"/>
</dbReference>
<dbReference type="Pfam" id="PF13749">
    <property type="entry name" value="HATPase_c_4"/>
    <property type="match status" value="1"/>
</dbReference>
<dbReference type="AlphaFoldDB" id="A0A451BI98"/>
<proteinExistence type="predicted"/>
<reference evidence="2" key="1">
    <citation type="submission" date="2019-02" db="EMBL/GenBank/DDBJ databases">
        <authorList>
            <person name="Gruber-Vodicka R. H."/>
            <person name="Seah K. B. B."/>
        </authorList>
    </citation>
    <scope>NUCLEOTIDE SEQUENCE</scope>
    <source>
        <strain evidence="2">BECK_S127</strain>
    </source>
</reference>
<protein>
    <submittedName>
        <fullName evidence="2">Predicted transcriptional regulator, contains HTH domain</fullName>
    </submittedName>
</protein>
<dbReference type="InterPro" id="IPR038475">
    <property type="entry name" value="RecG_C_sf"/>
</dbReference>
<name>A0A451BI98_9GAMM</name>
<dbReference type="InterPro" id="IPR007421">
    <property type="entry name" value="Schlafen_AlbA_2_dom"/>
</dbReference>
<gene>
    <name evidence="2" type="ORF">BECKSD772D_GA0070982_100528</name>
</gene>
<dbReference type="PANTHER" id="PTHR30595">
    <property type="entry name" value="GLPR-RELATED TRANSCRIPTIONAL REPRESSOR"/>
    <property type="match status" value="1"/>
</dbReference>
<sequence>MFDSPKELLDKIRLGEDSFFECKEVRFAGDKIRGPGHRDLADELAAFANGRGGVCLLGVEDRTRDIIGIPMAKLDKVEDLAREACIDSIDPPIAPIIERLWLPTTMGEEAAVIKIEVSPSLFVHKSPGGYLHRVGSAKREMSPDYLARLFQQRSQARIIRFDEQVVPNTTMDDLLPALWERFRTDRTRDTRDDLLVKLGMARRDETGILRPTVTGILMAGKTPESRLPNAYIQAVAYRGTAAAPQSGTDPYQLDALDIRGPLDAQILEGCRFVARNMRVMATKAGGREDIPQFDPTAVFEAIVNAVAHRDYSLHGAKIRLRLFADRLEIFSPGSLPNTMTVDSLPYRQAARNEAITSLLAKCPAPPNGQTLRDGSIPTHRGAMMDKRGEGVRIILDNSEQLSGRRPEYRLIDETELLLIIYGTEHAIRDRG</sequence>
<dbReference type="EMBL" id="CAADHB010000005">
    <property type="protein sequence ID" value="VFK78025.1"/>
    <property type="molecule type" value="Genomic_DNA"/>
</dbReference>